<dbReference type="Gene3D" id="3.80.10.10">
    <property type="entry name" value="Ribonuclease Inhibitor"/>
    <property type="match status" value="1"/>
</dbReference>
<comment type="caution">
    <text evidence="1">The sequence shown here is derived from an EMBL/GenBank/DDBJ whole genome shotgun (WGS) entry which is preliminary data.</text>
</comment>
<organism evidence="1 2">
    <name type="scientific">Gossypium aridum</name>
    <name type="common">American cotton</name>
    <name type="synonym">Erioxylum aridum</name>
    <dbReference type="NCBI Taxonomy" id="34290"/>
    <lineage>
        <taxon>Eukaryota</taxon>
        <taxon>Viridiplantae</taxon>
        <taxon>Streptophyta</taxon>
        <taxon>Embryophyta</taxon>
        <taxon>Tracheophyta</taxon>
        <taxon>Spermatophyta</taxon>
        <taxon>Magnoliopsida</taxon>
        <taxon>eudicotyledons</taxon>
        <taxon>Gunneridae</taxon>
        <taxon>Pentapetalae</taxon>
        <taxon>rosids</taxon>
        <taxon>malvids</taxon>
        <taxon>Malvales</taxon>
        <taxon>Malvaceae</taxon>
        <taxon>Malvoideae</taxon>
        <taxon>Gossypium</taxon>
    </lineage>
</organism>
<dbReference type="AlphaFoldDB" id="A0A7J8YCP6"/>
<evidence type="ECO:0000313" key="2">
    <source>
        <dbReference type="Proteomes" id="UP000593577"/>
    </source>
</evidence>
<gene>
    <name evidence="1" type="ORF">Goari_003339</name>
</gene>
<name>A0A7J8YCP6_GOSAI</name>
<sequence length="44" mass="4843">MILQTTPSYLNLSKNNLKESIPPSISYINTLNLSQNLLIGGIPQ</sequence>
<dbReference type="InterPro" id="IPR032675">
    <property type="entry name" value="LRR_dom_sf"/>
</dbReference>
<evidence type="ECO:0000313" key="1">
    <source>
        <dbReference type="EMBL" id="MBA0696814.1"/>
    </source>
</evidence>
<reference evidence="1 2" key="1">
    <citation type="journal article" date="2019" name="Genome Biol. Evol.">
        <title>Insights into the evolution of the New World diploid cottons (Gossypium, subgenus Houzingenia) based on genome sequencing.</title>
        <authorList>
            <person name="Grover C.E."/>
            <person name="Arick M.A. 2nd"/>
            <person name="Thrash A."/>
            <person name="Conover J.L."/>
            <person name="Sanders W.S."/>
            <person name="Peterson D.G."/>
            <person name="Frelichowski J.E."/>
            <person name="Scheffler J.A."/>
            <person name="Scheffler B.E."/>
            <person name="Wendel J.F."/>
        </authorList>
    </citation>
    <scope>NUCLEOTIDE SEQUENCE [LARGE SCALE GENOMIC DNA]</scope>
    <source>
        <strain evidence="1">185</strain>
        <tissue evidence="1">Leaf</tissue>
    </source>
</reference>
<proteinExistence type="predicted"/>
<keyword evidence="2" id="KW-1185">Reference proteome</keyword>
<protein>
    <submittedName>
        <fullName evidence="1">Uncharacterized protein</fullName>
    </submittedName>
</protein>
<dbReference type="Pfam" id="PF00560">
    <property type="entry name" value="LRR_1"/>
    <property type="match status" value="1"/>
</dbReference>
<accession>A0A7J8YCP6</accession>
<dbReference type="InterPro" id="IPR001611">
    <property type="entry name" value="Leu-rich_rpt"/>
</dbReference>
<dbReference type="EMBL" id="JABFAA010000011">
    <property type="protein sequence ID" value="MBA0696814.1"/>
    <property type="molecule type" value="Genomic_DNA"/>
</dbReference>
<dbReference type="Proteomes" id="UP000593577">
    <property type="component" value="Unassembled WGS sequence"/>
</dbReference>